<proteinExistence type="predicted"/>
<dbReference type="InterPro" id="IPR036582">
    <property type="entry name" value="Mao_N_sf"/>
</dbReference>
<dbReference type="AlphaFoldDB" id="A0A3B0CK80"/>
<dbReference type="OrthoDB" id="2680104at2"/>
<dbReference type="InterPro" id="IPR012854">
    <property type="entry name" value="Cu_amine_oxidase-like_N"/>
</dbReference>
<feature type="compositionally biased region" description="Low complexity" evidence="1">
    <location>
        <begin position="158"/>
        <end position="179"/>
    </location>
</feature>
<keyword evidence="4" id="KW-1185">Reference proteome</keyword>
<protein>
    <recommendedName>
        <fullName evidence="2">Copper amine oxidase-like N-terminal domain-containing protein</fullName>
    </recommendedName>
</protein>
<feature type="compositionally biased region" description="Basic and acidic residues" evidence="1">
    <location>
        <begin position="188"/>
        <end position="202"/>
    </location>
</feature>
<feature type="region of interest" description="Disordered" evidence="1">
    <location>
        <begin position="367"/>
        <end position="407"/>
    </location>
</feature>
<reference evidence="3 4" key="1">
    <citation type="journal article" date="2007" name="Int. J. Syst. Evol. Microbiol.">
        <title>Paenibacillus ginsengarvi sp. nov., isolated from soil from ginseng cultivation.</title>
        <authorList>
            <person name="Yoon M.H."/>
            <person name="Ten L.N."/>
            <person name="Im W.T."/>
        </authorList>
    </citation>
    <scope>NUCLEOTIDE SEQUENCE [LARGE SCALE GENOMIC DNA]</scope>
    <source>
        <strain evidence="3 4">KCTC 13059</strain>
    </source>
</reference>
<evidence type="ECO:0000313" key="3">
    <source>
        <dbReference type="EMBL" id="RKN84406.1"/>
    </source>
</evidence>
<sequence length="528" mass="56101">MKSMLNKLWMRIGLGVLVFGLMLQPYAMTKPAAAASAVYWSTPKSATYSPLYGGVMMRNNELSAGGMSLDTLSITTKQASADLIMSETTIAARDIIRVDETLEAVTVSPSAGFGSWKWLEGDAVYLITLHDGTYAKIRIDRVGSSSIKFSFVTEAPAPKAEAPSKTAAENKATAPAAKPVTESPAKAADNKPAENKPAENKAADSSQAGGDESPALKFLTDLLTASPDAKPIKTTKPNIRLQLYSNIMYVNDVRFTLENNQSPRLEQDTTMVPLRVITEALGAKVYWDGSDQKITIELDGTTIIVKIDSKYASINGVGAYMDVPPQKYGDFSFVPVRFISENLKQKVDFDPATYTVTINGSETTGVAVSGGSSGQQAAGGAGGGQQASNTSGSGASESSAKTKTEAGDPTDFIGAYNLFIPGGSYTSDNYATEIRTVTTFAGSPDGTLVIGSDGTFAFDKSTYNWNPQAKEYNAGNGTWSRSNDTEYPIVLVDRAAGKTYKVGKSTAKLGGDILVYEEGVTWEVGTRK</sequence>
<accession>A0A3B0CK80</accession>
<name>A0A3B0CK80_9BACL</name>
<gene>
    <name evidence="3" type="ORF">D7M11_13030</name>
</gene>
<dbReference type="Gene3D" id="3.30.457.10">
    <property type="entry name" value="Copper amine oxidase-like, N-terminal domain"/>
    <property type="match status" value="1"/>
</dbReference>
<dbReference type="EMBL" id="RBAH01000008">
    <property type="protein sequence ID" value="RKN84406.1"/>
    <property type="molecule type" value="Genomic_DNA"/>
</dbReference>
<feature type="region of interest" description="Disordered" evidence="1">
    <location>
        <begin position="158"/>
        <end position="211"/>
    </location>
</feature>
<evidence type="ECO:0000259" key="2">
    <source>
        <dbReference type="Pfam" id="PF07833"/>
    </source>
</evidence>
<evidence type="ECO:0000256" key="1">
    <source>
        <dbReference type="SAM" id="MobiDB-lite"/>
    </source>
</evidence>
<dbReference type="Pfam" id="PF07833">
    <property type="entry name" value="Cu_amine_oxidN1"/>
    <property type="match status" value="1"/>
</dbReference>
<evidence type="ECO:0000313" key="4">
    <source>
        <dbReference type="Proteomes" id="UP000282311"/>
    </source>
</evidence>
<feature type="compositionally biased region" description="Gly residues" evidence="1">
    <location>
        <begin position="371"/>
        <end position="385"/>
    </location>
</feature>
<feature type="compositionally biased region" description="Low complexity" evidence="1">
    <location>
        <begin position="386"/>
        <end position="399"/>
    </location>
</feature>
<dbReference type="SUPFAM" id="SSF55383">
    <property type="entry name" value="Copper amine oxidase, domain N"/>
    <property type="match status" value="1"/>
</dbReference>
<feature type="domain" description="Copper amine oxidase-like N-terminal" evidence="2">
    <location>
        <begin position="258"/>
        <end position="358"/>
    </location>
</feature>
<comment type="caution">
    <text evidence="3">The sequence shown here is derived from an EMBL/GenBank/DDBJ whole genome shotgun (WGS) entry which is preliminary data.</text>
</comment>
<organism evidence="3 4">
    <name type="scientific">Paenibacillus ginsengarvi</name>
    <dbReference type="NCBI Taxonomy" id="400777"/>
    <lineage>
        <taxon>Bacteria</taxon>
        <taxon>Bacillati</taxon>
        <taxon>Bacillota</taxon>
        <taxon>Bacilli</taxon>
        <taxon>Bacillales</taxon>
        <taxon>Paenibacillaceae</taxon>
        <taxon>Paenibacillus</taxon>
    </lineage>
</organism>
<dbReference type="Proteomes" id="UP000282311">
    <property type="component" value="Unassembled WGS sequence"/>
</dbReference>